<feature type="domain" description="Reverse transcriptase Ty1/copia-type" evidence="2">
    <location>
        <begin position="523"/>
        <end position="611"/>
    </location>
</feature>
<dbReference type="CDD" id="cd09272">
    <property type="entry name" value="RNase_HI_RT_Ty1"/>
    <property type="match status" value="1"/>
</dbReference>
<evidence type="ECO:0000256" key="1">
    <source>
        <dbReference type="SAM" id="MobiDB-lite"/>
    </source>
</evidence>
<comment type="caution">
    <text evidence="4">The sequence shown here is derived from an EMBL/GenBank/DDBJ whole genome shotgun (WGS) entry which is preliminary data.</text>
</comment>
<feature type="region of interest" description="Disordered" evidence="1">
    <location>
        <begin position="352"/>
        <end position="380"/>
    </location>
</feature>
<dbReference type="AlphaFoldDB" id="A0A6L2LFZ3"/>
<feature type="domain" description="Retrovirus-related Pol polyprotein from transposon TNT 1-94-like beta-barrel" evidence="3">
    <location>
        <begin position="436"/>
        <end position="484"/>
    </location>
</feature>
<dbReference type="PANTHER" id="PTHR11439:SF495">
    <property type="entry name" value="REVERSE TRANSCRIPTASE, RNA-DEPENDENT DNA POLYMERASE-RELATED"/>
    <property type="match status" value="1"/>
</dbReference>
<feature type="compositionally biased region" description="Low complexity" evidence="1">
    <location>
        <begin position="362"/>
        <end position="380"/>
    </location>
</feature>
<dbReference type="EMBL" id="BKCJ010004380">
    <property type="protein sequence ID" value="GEU60703.1"/>
    <property type="molecule type" value="Genomic_DNA"/>
</dbReference>
<evidence type="ECO:0000313" key="4">
    <source>
        <dbReference type="EMBL" id="GEU60703.1"/>
    </source>
</evidence>
<evidence type="ECO:0000259" key="2">
    <source>
        <dbReference type="Pfam" id="PF07727"/>
    </source>
</evidence>
<organism evidence="4">
    <name type="scientific">Tanacetum cinerariifolium</name>
    <name type="common">Dalmatian daisy</name>
    <name type="synonym">Chrysanthemum cinerariifolium</name>
    <dbReference type="NCBI Taxonomy" id="118510"/>
    <lineage>
        <taxon>Eukaryota</taxon>
        <taxon>Viridiplantae</taxon>
        <taxon>Streptophyta</taxon>
        <taxon>Embryophyta</taxon>
        <taxon>Tracheophyta</taxon>
        <taxon>Spermatophyta</taxon>
        <taxon>Magnoliopsida</taxon>
        <taxon>eudicotyledons</taxon>
        <taxon>Gunneridae</taxon>
        <taxon>Pentapetalae</taxon>
        <taxon>asterids</taxon>
        <taxon>campanulids</taxon>
        <taxon>Asterales</taxon>
        <taxon>Asteraceae</taxon>
        <taxon>Asteroideae</taxon>
        <taxon>Anthemideae</taxon>
        <taxon>Anthemidinae</taxon>
        <taxon>Tanacetum</taxon>
    </lineage>
</organism>
<proteinExistence type="predicted"/>
<dbReference type="Pfam" id="PF07727">
    <property type="entry name" value="RVT_2"/>
    <property type="match status" value="1"/>
</dbReference>
<evidence type="ECO:0000259" key="3">
    <source>
        <dbReference type="Pfam" id="PF22936"/>
    </source>
</evidence>
<protein>
    <submittedName>
        <fullName evidence="4">Uncharacterized protein</fullName>
    </submittedName>
</protein>
<reference evidence="4" key="1">
    <citation type="journal article" date="2019" name="Sci. Rep.">
        <title>Draft genome of Tanacetum cinerariifolium, the natural source of mosquito coil.</title>
        <authorList>
            <person name="Yamashiro T."/>
            <person name="Shiraishi A."/>
            <person name="Satake H."/>
            <person name="Nakayama K."/>
        </authorList>
    </citation>
    <scope>NUCLEOTIDE SEQUENCE</scope>
</reference>
<sequence length="998" mass="112696">MAKTLMPKGMVIMKPYGSKSMKHLLSVVNLRTETRLQKIVSQLAVLCVFISQEDLNLNFLRSLPSEWNTHVVVWRNKSDLDTISIDDLYNNFKIVEQEVKGTTSINSSSQNMAFVSSPSPHSTNEVLTAYGVSTVNLSDATVYAFLSNQSNGFQLVDEDLEQIYEDDIEEMDLNYVAEDEVPTNMALMDFLDYEASKSLDKLIGSQLTDKSRKGVGFESYNDVPPPLTGLFSPPKIDFSYSEIPNELKESLDSPLVKNRVSDNKNCTVESSIVVEKKTIVPTVVKIEFVKAKQQEKPVRKPIKYAEMYRERMVSKNNYTRVTYNNSTRNTHPNAYRNNAPRAVLMKTGLRPLNTARPRPVNTARPRPVNTVRPRPVTTARPNSAVANHVRESKVNAVKASACWVWRPTKPNGASITLKRHNYIDSHPQQVQEDQGYVDSGCSRHMIGNMSYLSYFKEFHKGYVTFGGGANGGRVTGKGTIHTEATHADFLGDQPEGDMSNINTTYQAPSTLNTRIHKDHSLDLVIGDMDVKSVFLYERIEEGVCVCQPLGFEDPDHPDKVYKVVKALYGLHQAPRAWYETLAKYLLDNGFHRGKIDQTLFIKRQNGDLLFVQILDELCGRTYFLPRIASTPVDKEKPLVKDADGDDVDVHLYRSMIGSLMYLITSRPDIIDSPFELVAYTDSNYAGASLDNKSTIRGYQFLGRRLISWQYKKQIVVTTSTTEAEYVAATSRCGQALTENPTIYTSLIQQFWQTAAANTLSTEEVQITATINGKVKLVSEASIRRRIKLDDSDGISTLPNTEIFEQLALMGLEAYLKYTKEMYGAAYTKLIMKVKRLEKTVKASQVRRGTKIVVSDDEELQDPSKQGRKVAKVHTYARRRKAISIASGGISTDEELVSTAGASMPITVRLQVQLDEEERQRTTRVHEEASSFNVNELEDIQATIEVDEELALKIQAEEREKYSKAEKARLLVDLINQRKRYFAQQRTRERRNKPMTQAQ</sequence>
<gene>
    <name evidence="4" type="ORF">Tci_032681</name>
</gene>
<dbReference type="PANTHER" id="PTHR11439">
    <property type="entry name" value="GAG-POL-RELATED RETROTRANSPOSON"/>
    <property type="match status" value="1"/>
</dbReference>
<dbReference type="InterPro" id="IPR013103">
    <property type="entry name" value="RVT_2"/>
</dbReference>
<accession>A0A6L2LFZ3</accession>
<dbReference type="InterPro" id="IPR054722">
    <property type="entry name" value="PolX-like_BBD"/>
</dbReference>
<name>A0A6L2LFZ3_TANCI</name>
<dbReference type="Pfam" id="PF22936">
    <property type="entry name" value="Pol_BBD"/>
    <property type="match status" value="1"/>
</dbReference>